<evidence type="ECO:0000256" key="3">
    <source>
        <dbReference type="ARBA" id="ARBA00022679"/>
    </source>
</evidence>
<dbReference type="GeneID" id="69972697"/>
<evidence type="ECO:0000256" key="1">
    <source>
        <dbReference type="ARBA" id="ARBA00006739"/>
    </source>
</evidence>
<reference evidence="6 7" key="1">
    <citation type="journal article" date="2014" name="Genome Announc.">
        <title>Draft Genome Sequence of the Haloacid-Degrading Burkholderia caribensis Strain MBA4.</title>
        <authorList>
            <person name="Pan Y."/>
            <person name="Kong K.F."/>
            <person name="Tsang J.S."/>
        </authorList>
    </citation>
    <scope>NUCLEOTIDE SEQUENCE [LARGE SCALE GENOMIC DNA]</scope>
    <source>
        <strain evidence="6 7">MBA4</strain>
    </source>
</reference>
<feature type="region of interest" description="Disordered" evidence="4">
    <location>
        <begin position="304"/>
        <end position="325"/>
    </location>
</feature>
<gene>
    <name evidence="6" type="ORF">K788_0004703</name>
</gene>
<dbReference type="RefSeq" id="WP_233451463.1">
    <property type="nucleotide sequence ID" value="NZ_CP012747.1"/>
</dbReference>
<comment type="similarity">
    <text evidence="1">Belongs to the glycosyltransferase 2 family.</text>
</comment>
<accession>A0A0P0RKL4</accession>
<dbReference type="AlphaFoldDB" id="A0A0P0RKL4"/>
<protein>
    <submittedName>
        <fullName evidence="6">Glycosyl transferase, family 2</fullName>
    </submittedName>
</protein>
<name>A0A0P0RKL4_9BURK</name>
<keyword evidence="3 6" id="KW-0808">Transferase</keyword>
<evidence type="ECO:0000259" key="5">
    <source>
        <dbReference type="Pfam" id="PF00535"/>
    </source>
</evidence>
<dbReference type="GO" id="GO:0016757">
    <property type="term" value="F:glycosyltransferase activity"/>
    <property type="evidence" value="ECO:0007669"/>
    <property type="project" value="UniProtKB-KW"/>
</dbReference>
<dbReference type="InterPro" id="IPR029044">
    <property type="entry name" value="Nucleotide-diphossugar_trans"/>
</dbReference>
<dbReference type="PANTHER" id="PTHR43179">
    <property type="entry name" value="RHAMNOSYLTRANSFERASE WBBL"/>
    <property type="match status" value="1"/>
</dbReference>
<keyword evidence="2" id="KW-0328">Glycosyltransferase</keyword>
<dbReference type="SUPFAM" id="SSF53448">
    <property type="entry name" value="Nucleotide-diphospho-sugar transferases"/>
    <property type="match status" value="1"/>
</dbReference>
<evidence type="ECO:0000313" key="6">
    <source>
        <dbReference type="EMBL" id="ALL69083.1"/>
    </source>
</evidence>
<dbReference type="Gene3D" id="3.90.550.10">
    <property type="entry name" value="Spore Coat Polysaccharide Biosynthesis Protein SpsA, Chain A"/>
    <property type="match status" value="1"/>
</dbReference>
<dbReference type="PANTHER" id="PTHR43179:SF12">
    <property type="entry name" value="GALACTOFURANOSYLTRANSFERASE GLFT2"/>
    <property type="match status" value="1"/>
</dbReference>
<feature type="domain" description="Glycosyltransferase 2-like" evidence="5">
    <location>
        <begin position="17"/>
        <end position="139"/>
    </location>
</feature>
<dbReference type="KEGG" id="bcai:K788_0004703"/>
<proteinExistence type="inferred from homology"/>
<organism evidence="6 7">
    <name type="scientific">Paraburkholderia caribensis MBA4</name>
    <dbReference type="NCBI Taxonomy" id="1323664"/>
    <lineage>
        <taxon>Bacteria</taxon>
        <taxon>Pseudomonadati</taxon>
        <taxon>Pseudomonadota</taxon>
        <taxon>Betaproteobacteria</taxon>
        <taxon>Burkholderiales</taxon>
        <taxon>Burkholderiaceae</taxon>
        <taxon>Paraburkholderia</taxon>
    </lineage>
</organism>
<evidence type="ECO:0000256" key="2">
    <source>
        <dbReference type="ARBA" id="ARBA00022676"/>
    </source>
</evidence>
<evidence type="ECO:0000256" key="4">
    <source>
        <dbReference type="SAM" id="MobiDB-lite"/>
    </source>
</evidence>
<dbReference type="EMBL" id="CP012747">
    <property type="protein sequence ID" value="ALL69083.1"/>
    <property type="molecule type" value="Genomic_DNA"/>
</dbReference>
<evidence type="ECO:0000313" key="7">
    <source>
        <dbReference type="Proteomes" id="UP000019146"/>
    </source>
</evidence>
<dbReference type="Proteomes" id="UP000019146">
    <property type="component" value="Chromosome 2"/>
</dbReference>
<dbReference type="InterPro" id="IPR001173">
    <property type="entry name" value="Glyco_trans_2-like"/>
</dbReference>
<feature type="compositionally biased region" description="Polar residues" evidence="4">
    <location>
        <begin position="308"/>
        <end position="325"/>
    </location>
</feature>
<dbReference type="Pfam" id="PF00535">
    <property type="entry name" value="Glycos_transf_2"/>
    <property type="match status" value="1"/>
</dbReference>
<sequence>MSNGIAAGLEDAGLRISVVVLTHNRAARLRETLFRLRALPECPRVIVADNASTDDTVRMIDRAFPDICVVQCGSNSGAAGRNEAVACIETEYVAFCDDDTWWEPGSLAQAVRALDAAPRAAVLNARIVVGDTGETDPTCVVMRHSPLDATGLPGPALVGYMAGASVFRTAVFRESGGYDARLFIGGEEELLALDVLERGHAIAYCDSLTVAHHPSTARDSALRRRMLARNAAWIAWLRLPVGVAIGRTLDALLAFWREGTLLSDGETLVRGFAWAIGERRRASRDVLRMLREVKRHERRRASMLHATRAQTARSRQQNCPESVEP</sequence>